<proteinExistence type="predicted"/>
<evidence type="ECO:0000313" key="1">
    <source>
        <dbReference type="EMBL" id="MEA5519656.1"/>
    </source>
</evidence>
<name>A0ABU5TXL8_9CYAN</name>
<accession>A0ABU5TXL8</accession>
<gene>
    <name evidence="1" type="ORF">VB854_11955</name>
</gene>
<protein>
    <submittedName>
        <fullName evidence="1">Uncharacterized protein</fullName>
    </submittedName>
</protein>
<dbReference type="EMBL" id="JAYGHT010000062">
    <property type="protein sequence ID" value="MEA5519656.1"/>
    <property type="molecule type" value="Genomic_DNA"/>
</dbReference>
<dbReference type="Proteomes" id="UP001301728">
    <property type="component" value="Unassembled WGS sequence"/>
</dbReference>
<keyword evidence="2" id="KW-1185">Reference proteome</keyword>
<evidence type="ECO:0000313" key="2">
    <source>
        <dbReference type="Proteomes" id="UP001301728"/>
    </source>
</evidence>
<feature type="non-terminal residue" evidence="1">
    <location>
        <position position="1"/>
    </location>
</feature>
<comment type="caution">
    <text evidence="1">The sequence shown here is derived from an EMBL/GenBank/DDBJ whole genome shotgun (WGS) entry which is preliminary data.</text>
</comment>
<dbReference type="RefSeq" id="WP_323306854.1">
    <property type="nucleotide sequence ID" value="NZ_JAYGHT010000062.1"/>
</dbReference>
<reference evidence="1 2" key="1">
    <citation type="submission" date="2023-12" db="EMBL/GenBank/DDBJ databases">
        <title>Baltic Sea Cyanobacteria.</title>
        <authorList>
            <person name="Delbaje E."/>
            <person name="Fewer D.P."/>
            <person name="Shishido T.K."/>
        </authorList>
    </citation>
    <scope>NUCLEOTIDE SEQUENCE [LARGE SCALE GENOMIC DNA]</scope>
    <source>
        <strain evidence="1 2">CCNP 1315</strain>
    </source>
</reference>
<organism evidence="1 2">
    <name type="scientific">Limnoraphis robusta CCNP1315</name>
    <dbReference type="NCBI Taxonomy" id="3110306"/>
    <lineage>
        <taxon>Bacteria</taxon>
        <taxon>Bacillati</taxon>
        <taxon>Cyanobacteriota</taxon>
        <taxon>Cyanophyceae</taxon>
        <taxon>Oscillatoriophycideae</taxon>
        <taxon>Oscillatoriales</taxon>
        <taxon>Sirenicapillariaceae</taxon>
        <taxon>Limnoraphis</taxon>
    </lineage>
</organism>
<sequence>WLEAGATASYGTVVEPCNFPQKFPNPAIAMRRYLDGDTAVEAYWKSVVWPGQGVFIGEPLARPFGAARDVSQPLTSAK</sequence>